<keyword evidence="4" id="KW-0143">Chaperone</keyword>
<dbReference type="Gene3D" id="2.30.290.10">
    <property type="entry name" value="BH3618-like"/>
    <property type="match status" value="1"/>
</dbReference>
<dbReference type="InterPro" id="IPR024046">
    <property type="entry name" value="Flagellar_assmbl_FliW_dom_sf"/>
</dbReference>
<keyword evidence="6" id="KW-1185">Reference proteome</keyword>
<dbReference type="RefSeq" id="WP_224139104.1">
    <property type="nucleotide sequence ID" value="NZ_JAIQUM010000021.1"/>
</dbReference>
<comment type="subcellular location">
    <subcellularLocation>
        <location evidence="4">Cytoplasm</location>
    </subcellularLocation>
</comment>
<protein>
    <recommendedName>
        <fullName evidence="4">Flagellar assembly factor FliW</fullName>
    </recommendedName>
</protein>
<keyword evidence="5" id="KW-0966">Cell projection</keyword>
<evidence type="ECO:0000256" key="1">
    <source>
        <dbReference type="ARBA" id="ARBA00022490"/>
    </source>
</evidence>
<accession>A0ABS7URA8</accession>
<keyword evidence="1 4" id="KW-0963">Cytoplasm</keyword>
<keyword evidence="3 4" id="KW-0810">Translation regulation</keyword>
<keyword evidence="2 4" id="KW-1005">Bacterial flagellum biogenesis</keyword>
<proteinExistence type="inferred from homology"/>
<dbReference type="EMBL" id="JAIQUM010000021">
    <property type="protein sequence ID" value="MBZ5750823.1"/>
    <property type="molecule type" value="Genomic_DNA"/>
</dbReference>
<dbReference type="PANTHER" id="PTHR39190:SF1">
    <property type="entry name" value="FLAGELLAR ASSEMBLY FACTOR FLIW"/>
    <property type="match status" value="1"/>
</dbReference>
<dbReference type="HAMAP" id="MF_01185">
    <property type="entry name" value="FliW"/>
    <property type="match status" value="1"/>
</dbReference>
<dbReference type="SUPFAM" id="SSF141457">
    <property type="entry name" value="BH3618-like"/>
    <property type="match status" value="1"/>
</dbReference>
<dbReference type="Pfam" id="PF02623">
    <property type="entry name" value="FliW"/>
    <property type="match status" value="1"/>
</dbReference>
<dbReference type="PANTHER" id="PTHR39190">
    <property type="entry name" value="FLAGELLAR ASSEMBLY FACTOR FLIW"/>
    <property type="match status" value="1"/>
</dbReference>
<reference evidence="5" key="1">
    <citation type="submission" date="2024-05" db="EMBL/GenBank/DDBJ databases">
        <title>Metabacillus sp. nov., isolated from the rhizosphere soil of tomato plants.</title>
        <authorList>
            <person name="Ma R."/>
        </authorList>
    </citation>
    <scope>NUCLEOTIDE SEQUENCE</scope>
    <source>
        <strain evidence="5">DBTR6</strain>
    </source>
</reference>
<keyword evidence="5" id="KW-0969">Cilium</keyword>
<comment type="caution">
    <text evidence="5">The sequence shown here is derived from an EMBL/GenBank/DDBJ whole genome shotgun (WGS) entry which is preliminary data.</text>
</comment>
<evidence type="ECO:0000256" key="3">
    <source>
        <dbReference type="ARBA" id="ARBA00022845"/>
    </source>
</evidence>
<name>A0ABS7URA8_9BACI</name>
<evidence type="ECO:0000256" key="2">
    <source>
        <dbReference type="ARBA" id="ARBA00022795"/>
    </source>
</evidence>
<dbReference type="Proteomes" id="UP001165287">
    <property type="component" value="Unassembled WGS sequence"/>
</dbReference>
<organism evidence="5 6">
    <name type="scientific">Metabacillus rhizolycopersici</name>
    <dbReference type="NCBI Taxonomy" id="2875709"/>
    <lineage>
        <taxon>Bacteria</taxon>
        <taxon>Bacillati</taxon>
        <taxon>Bacillota</taxon>
        <taxon>Bacilli</taxon>
        <taxon>Bacillales</taxon>
        <taxon>Bacillaceae</taxon>
        <taxon>Metabacillus</taxon>
    </lineage>
</organism>
<keyword evidence="5" id="KW-0282">Flagellum</keyword>
<gene>
    <name evidence="4 5" type="primary">fliW</name>
    <name evidence="5" type="ORF">K9V48_11315</name>
</gene>
<sequence>MGTTTKYHGVIETDEKDILQFQNGIPGFLEEKSFVLLPLDTDSPFWILQSMATPELGFVVVNPFQYFTTYEFDLSEGDKQLLNLTSEKDVVVWMILNVKDPFEDSTANLQAPIVLNAKNNQAKQIILNTPQYKTKQHLFPEKVGK</sequence>
<dbReference type="InterPro" id="IPR003775">
    <property type="entry name" value="Flagellar_assembly_factor_FliW"/>
</dbReference>
<evidence type="ECO:0000313" key="6">
    <source>
        <dbReference type="Proteomes" id="UP001165287"/>
    </source>
</evidence>
<evidence type="ECO:0000313" key="5">
    <source>
        <dbReference type="EMBL" id="MBZ5750823.1"/>
    </source>
</evidence>
<evidence type="ECO:0000256" key="4">
    <source>
        <dbReference type="HAMAP-Rule" id="MF_01185"/>
    </source>
</evidence>
<comment type="similarity">
    <text evidence="4">Belongs to the FliW family.</text>
</comment>
<dbReference type="NCBIfam" id="NF009793">
    <property type="entry name" value="PRK13285.1-1"/>
    <property type="match status" value="1"/>
</dbReference>
<comment type="subunit">
    <text evidence="4">Interacts with translational regulator CsrA and flagellin(s).</text>
</comment>
<comment type="function">
    <text evidence="4">Acts as an anti-CsrA protein, binds CsrA and prevents it from repressing translation of its target genes, one of which is flagellin. Binds to flagellin and participates in the assembly of the flagellum.</text>
</comment>